<organism evidence="2 3">
    <name type="scientific">Oceaniferula marina</name>
    <dbReference type="NCBI Taxonomy" id="2748318"/>
    <lineage>
        <taxon>Bacteria</taxon>
        <taxon>Pseudomonadati</taxon>
        <taxon>Verrucomicrobiota</taxon>
        <taxon>Verrucomicrobiia</taxon>
        <taxon>Verrucomicrobiales</taxon>
        <taxon>Verrucomicrobiaceae</taxon>
        <taxon>Oceaniferula</taxon>
    </lineage>
</organism>
<dbReference type="EMBL" id="JACBAZ010000019">
    <property type="protein sequence ID" value="NWK57642.1"/>
    <property type="molecule type" value="Genomic_DNA"/>
</dbReference>
<proteinExistence type="predicted"/>
<keyword evidence="3" id="KW-1185">Reference proteome</keyword>
<accession>A0A851GL32</accession>
<evidence type="ECO:0000313" key="1">
    <source>
        <dbReference type="EMBL" id="NWK57642.1"/>
    </source>
</evidence>
<reference evidence="2 3" key="1">
    <citation type="submission" date="2020-07" db="EMBL/GenBank/DDBJ databases">
        <title>Roseicoccus Jingziensis gen. nov., sp. nov., isolated from coastal seawater.</title>
        <authorList>
            <person name="Feng X."/>
        </authorList>
    </citation>
    <scope>NUCLEOTIDE SEQUENCE [LARGE SCALE GENOMIC DNA]</scope>
    <source>
        <strain evidence="2 3">N1E253</strain>
    </source>
</reference>
<gene>
    <name evidence="1" type="ORF">HW115_18640</name>
    <name evidence="2" type="ORF">HW115_19290</name>
</gene>
<dbReference type="AlphaFoldDB" id="A0A851GL32"/>
<dbReference type="Proteomes" id="UP000557872">
    <property type="component" value="Unassembled WGS sequence"/>
</dbReference>
<dbReference type="EMBL" id="JACBAZ010000035">
    <property type="protein sequence ID" value="NWK57772.1"/>
    <property type="molecule type" value="Genomic_DNA"/>
</dbReference>
<evidence type="ECO:0000313" key="2">
    <source>
        <dbReference type="EMBL" id="NWK57772.1"/>
    </source>
</evidence>
<evidence type="ECO:0000313" key="3">
    <source>
        <dbReference type="Proteomes" id="UP000557872"/>
    </source>
</evidence>
<protein>
    <submittedName>
        <fullName evidence="2">Uncharacterized protein</fullName>
    </submittedName>
</protein>
<name>A0A851GL32_9BACT</name>
<comment type="caution">
    <text evidence="2">The sequence shown here is derived from an EMBL/GenBank/DDBJ whole genome shotgun (WGS) entry which is preliminary data.</text>
</comment>
<dbReference type="RefSeq" id="WP_178934960.1">
    <property type="nucleotide sequence ID" value="NZ_JACBAZ010000019.1"/>
</dbReference>
<sequence length="86" mass="10071">MITEDKIRVYHKFDGDIDGFSRSGGCGDITDDDWRWLDRIFMRLHMVLSVDVSKEFKEITFREIRSMVDSEKTAQLLQTIANKKLA</sequence>